<sequence length="282" mass="30254">MDPGEIADELYGLDPNEFVAARDERIARARKAGDRDSAAAIGKLRKPTVAAWLVNLLARDRADELAALLDLGAALRTAQRRLSGSDLRRLSGQRRQAVGALEREAGRLAVAHGRRVSEAALREVGQTLNAALADPDIEERVRAGRLETSLEYSGFGDAGTAPLSVVRDRAKDIGAESGAEDEQARAAAKEKERARAAELEHAVAEAEAARAAADEARAAAERAEQELPRHDARVRELRERLAHAEQQREFARSAATAAAQDRTAAERALSAANAAVARLRGE</sequence>
<proteinExistence type="predicted"/>
<reference evidence="2 3" key="1">
    <citation type="submission" date="2019-10" db="EMBL/GenBank/DDBJ databases">
        <title>Draft Genome Assembly of Rhodococcus zopfii DSM44189.</title>
        <authorList>
            <person name="Sutton J.M."/>
            <person name="Akob D.M."/>
            <person name="Bushman T.J."/>
        </authorList>
    </citation>
    <scope>NUCLEOTIDE SEQUENCE [LARGE SCALE GENOMIC DNA]</scope>
    <source>
        <strain evidence="2 3">DSM 44189</strain>
    </source>
</reference>
<evidence type="ECO:0000313" key="2">
    <source>
        <dbReference type="EMBL" id="MDV2476322.1"/>
    </source>
</evidence>
<evidence type="ECO:0000313" key="3">
    <source>
        <dbReference type="Proteomes" id="UP001275440"/>
    </source>
</evidence>
<protein>
    <recommendedName>
        <fullName evidence="4">Transposase</fullName>
    </recommendedName>
</protein>
<name>A0ABU3WQP3_9NOCA</name>
<accession>A0ABU3WQP3</accession>
<evidence type="ECO:0000256" key="1">
    <source>
        <dbReference type="SAM" id="Coils"/>
    </source>
</evidence>
<dbReference type="Proteomes" id="UP001275440">
    <property type="component" value="Unassembled WGS sequence"/>
</dbReference>
<keyword evidence="1" id="KW-0175">Coiled coil</keyword>
<organism evidence="2 3">
    <name type="scientific">Rhodococcus zopfii</name>
    <dbReference type="NCBI Taxonomy" id="43772"/>
    <lineage>
        <taxon>Bacteria</taxon>
        <taxon>Bacillati</taxon>
        <taxon>Actinomycetota</taxon>
        <taxon>Actinomycetes</taxon>
        <taxon>Mycobacteriales</taxon>
        <taxon>Nocardiaceae</taxon>
        <taxon>Rhodococcus</taxon>
    </lineage>
</organism>
<evidence type="ECO:0008006" key="4">
    <source>
        <dbReference type="Google" id="ProtNLM"/>
    </source>
</evidence>
<comment type="caution">
    <text evidence="2">The sequence shown here is derived from an EMBL/GenBank/DDBJ whole genome shotgun (WGS) entry which is preliminary data.</text>
</comment>
<feature type="coiled-coil region" evidence="1">
    <location>
        <begin position="179"/>
        <end position="282"/>
    </location>
</feature>
<keyword evidence="3" id="KW-1185">Reference proteome</keyword>
<gene>
    <name evidence="2" type="ORF">F8M49_15065</name>
</gene>
<dbReference type="EMBL" id="WBMO01000001">
    <property type="protein sequence ID" value="MDV2476322.1"/>
    <property type="molecule type" value="Genomic_DNA"/>
</dbReference>